<name>A0A516TKS4_9BACT</name>
<dbReference type="Gene3D" id="3.40.50.720">
    <property type="entry name" value="NAD(P)-binding Rossmann-like Domain"/>
    <property type="match status" value="1"/>
</dbReference>
<evidence type="ECO:0000256" key="4">
    <source>
        <dbReference type="ARBA" id="ARBA00022857"/>
    </source>
</evidence>
<keyword evidence="4" id="KW-0521">NADP</keyword>
<dbReference type="Proteomes" id="UP000315925">
    <property type="component" value="Chromosome"/>
</dbReference>
<comment type="similarity">
    <text evidence="2">Belongs to the short-chain dehydrogenases/reductases (SDR) family.</text>
</comment>
<comment type="catalytic activity">
    <reaction evidence="7">
        <text>a (3R)-hydroxyacyl-[ACP] + NADP(+) = a 3-oxoacyl-[ACP] + NADPH + H(+)</text>
        <dbReference type="Rhea" id="RHEA:17397"/>
        <dbReference type="Rhea" id="RHEA-COMP:9916"/>
        <dbReference type="Rhea" id="RHEA-COMP:9945"/>
        <dbReference type="ChEBI" id="CHEBI:15378"/>
        <dbReference type="ChEBI" id="CHEBI:57783"/>
        <dbReference type="ChEBI" id="CHEBI:58349"/>
        <dbReference type="ChEBI" id="CHEBI:78776"/>
        <dbReference type="ChEBI" id="CHEBI:78827"/>
        <dbReference type="EC" id="1.1.1.100"/>
    </reaction>
</comment>
<dbReference type="InterPro" id="IPR020904">
    <property type="entry name" value="Sc_DH/Rdtase_CS"/>
</dbReference>
<dbReference type="AlphaFoldDB" id="A0A516TKS4"/>
<proteinExistence type="inferred from homology"/>
<dbReference type="InterPro" id="IPR050259">
    <property type="entry name" value="SDR"/>
</dbReference>
<keyword evidence="5 9" id="KW-0560">Oxidoreductase</keyword>
<evidence type="ECO:0000259" key="8">
    <source>
        <dbReference type="SMART" id="SM00822"/>
    </source>
</evidence>
<evidence type="ECO:0000313" key="10">
    <source>
        <dbReference type="Proteomes" id="UP000315925"/>
    </source>
</evidence>
<dbReference type="NCBIfam" id="NF005559">
    <property type="entry name" value="PRK07231.1"/>
    <property type="match status" value="1"/>
</dbReference>
<protein>
    <recommendedName>
        <fullName evidence="3">3-oxoacyl-[acyl-carrier-protein] reductase FabG</fullName>
    </recommendedName>
    <alternativeName>
        <fullName evidence="6">Beta-ketoacyl-ACP reductase</fullName>
    </alternativeName>
</protein>
<comment type="function">
    <text evidence="1">Catalyzes the NADPH-dependent reduction of beta-ketoacyl-ACP substrates to beta-hydroxyacyl-ACP products, the first reductive step in the elongation cycle of fatty acid biosynthesis.</text>
</comment>
<organism evidence="9 10">
    <name type="scientific">Methylacidiphilum kamchatkense Kam1</name>
    <dbReference type="NCBI Taxonomy" id="1202785"/>
    <lineage>
        <taxon>Bacteria</taxon>
        <taxon>Pseudomonadati</taxon>
        <taxon>Verrucomicrobiota</taxon>
        <taxon>Methylacidiphilae</taxon>
        <taxon>Methylacidiphilales</taxon>
        <taxon>Methylacidiphilaceae</taxon>
        <taxon>Methylacidiphilum (ex Ratnadevi et al. 2023)</taxon>
    </lineage>
</organism>
<dbReference type="GO" id="GO:0032787">
    <property type="term" value="P:monocarboxylic acid metabolic process"/>
    <property type="evidence" value="ECO:0007669"/>
    <property type="project" value="UniProtKB-ARBA"/>
</dbReference>
<dbReference type="InterPro" id="IPR057326">
    <property type="entry name" value="KR_dom"/>
</dbReference>
<evidence type="ECO:0000256" key="6">
    <source>
        <dbReference type="ARBA" id="ARBA00029899"/>
    </source>
</evidence>
<evidence type="ECO:0000256" key="3">
    <source>
        <dbReference type="ARBA" id="ARBA00017650"/>
    </source>
</evidence>
<dbReference type="PANTHER" id="PTHR42879:SF2">
    <property type="entry name" value="3-OXOACYL-[ACYL-CARRIER-PROTEIN] REDUCTASE FABG"/>
    <property type="match status" value="1"/>
</dbReference>
<dbReference type="InterPro" id="IPR002347">
    <property type="entry name" value="SDR_fam"/>
</dbReference>
<evidence type="ECO:0000313" key="9">
    <source>
        <dbReference type="EMBL" id="QDQ41837.1"/>
    </source>
</evidence>
<dbReference type="PRINTS" id="PR00081">
    <property type="entry name" value="GDHRDH"/>
</dbReference>
<evidence type="ECO:0000256" key="2">
    <source>
        <dbReference type="ARBA" id="ARBA00006484"/>
    </source>
</evidence>
<evidence type="ECO:0000256" key="5">
    <source>
        <dbReference type="ARBA" id="ARBA00023002"/>
    </source>
</evidence>
<dbReference type="EMBL" id="CP037899">
    <property type="protein sequence ID" value="QDQ41837.1"/>
    <property type="molecule type" value="Genomic_DNA"/>
</dbReference>
<dbReference type="PRINTS" id="PR00080">
    <property type="entry name" value="SDRFAMILY"/>
</dbReference>
<dbReference type="SMART" id="SM00822">
    <property type="entry name" value="PKS_KR"/>
    <property type="match status" value="1"/>
</dbReference>
<gene>
    <name evidence="9" type="ORF">kam1_589</name>
</gene>
<dbReference type="PANTHER" id="PTHR42879">
    <property type="entry name" value="3-OXOACYL-(ACYL-CARRIER-PROTEIN) REDUCTASE"/>
    <property type="match status" value="1"/>
</dbReference>
<evidence type="ECO:0000256" key="1">
    <source>
        <dbReference type="ARBA" id="ARBA00002607"/>
    </source>
</evidence>
<evidence type="ECO:0000256" key="7">
    <source>
        <dbReference type="ARBA" id="ARBA00048508"/>
    </source>
</evidence>
<dbReference type="SUPFAM" id="SSF51735">
    <property type="entry name" value="NAD(P)-binding Rossmann-fold domains"/>
    <property type="match status" value="1"/>
</dbReference>
<sequence>MSFKDKVALITGASRGIGKAIAMELAHMGTSIAFISKNPIHVEQTEKMLQNLGIRTKGYALDISEISQLKKTIDDILKEFGQIDFLVNNAGKTEDRLLLRMSEADWDSVMDTNLKASFFMIKFVGKHFLSRNYGKIINISSISGLTGIPGQANYAASKAGLIGLTKTVAKELGPRGITCNAICPGFIETDMTQHLSLERKEKILKEIPLGRFGKAEEVAKLAVFLLGPGGDYITGQSFIIDGGLLA</sequence>
<feature type="domain" description="Ketoreductase" evidence="8">
    <location>
        <begin position="6"/>
        <end position="185"/>
    </location>
</feature>
<dbReference type="RefSeq" id="WP_143958223.1">
    <property type="nucleotide sequence ID" value="NZ_CP037899.1"/>
</dbReference>
<dbReference type="Pfam" id="PF13561">
    <property type="entry name" value="adh_short_C2"/>
    <property type="match status" value="1"/>
</dbReference>
<reference evidence="10" key="1">
    <citation type="submission" date="2019-03" db="EMBL/GenBank/DDBJ databases">
        <title>Complete genome of Methylacidiphilum kamchatkense Kam1.</title>
        <authorList>
            <person name="Kruse T."/>
            <person name="Murarilal Ratnadevi C."/>
            <person name="Erikstad H.-A."/>
            <person name="Birkeland N.-K."/>
        </authorList>
    </citation>
    <scope>NUCLEOTIDE SEQUENCE [LARGE SCALE GENOMIC DNA]</scope>
    <source>
        <strain evidence="10">kam1</strain>
    </source>
</reference>
<dbReference type="PROSITE" id="PS00061">
    <property type="entry name" value="ADH_SHORT"/>
    <property type="match status" value="1"/>
</dbReference>
<dbReference type="NCBIfam" id="NF009466">
    <property type="entry name" value="PRK12826.1-2"/>
    <property type="match status" value="1"/>
</dbReference>
<accession>A0A516TKS4</accession>
<dbReference type="InterPro" id="IPR036291">
    <property type="entry name" value="NAD(P)-bd_dom_sf"/>
</dbReference>
<dbReference type="GO" id="GO:0004316">
    <property type="term" value="F:3-oxoacyl-[acyl-carrier-protein] reductase (NADPH) activity"/>
    <property type="evidence" value="ECO:0007669"/>
    <property type="project" value="UniProtKB-EC"/>
</dbReference>
<dbReference type="FunFam" id="3.40.50.720:FF:000115">
    <property type="entry name" value="3-oxoacyl-[acyl-carrier-protein] reductase FabG"/>
    <property type="match status" value="1"/>
</dbReference>
<dbReference type="KEGG" id="mkc:kam1_589"/>